<evidence type="ECO:0000256" key="1">
    <source>
        <dbReference type="SAM" id="MobiDB-lite"/>
    </source>
</evidence>
<protein>
    <submittedName>
        <fullName evidence="4">Serine/threonine protein phosphatase</fullName>
    </submittedName>
</protein>
<feature type="region of interest" description="Disordered" evidence="1">
    <location>
        <begin position="561"/>
        <end position="585"/>
    </location>
</feature>
<dbReference type="EMBL" id="QBMC01000070">
    <property type="protein sequence ID" value="PZO17267.1"/>
    <property type="molecule type" value="Genomic_DNA"/>
</dbReference>
<dbReference type="SMART" id="SM00331">
    <property type="entry name" value="PP2C_SIG"/>
    <property type="match status" value="1"/>
</dbReference>
<evidence type="ECO:0000256" key="2">
    <source>
        <dbReference type="SAM" id="Phobius"/>
    </source>
</evidence>
<feature type="compositionally biased region" description="Low complexity" evidence="1">
    <location>
        <begin position="650"/>
        <end position="688"/>
    </location>
</feature>
<feature type="compositionally biased region" description="Pro residues" evidence="1">
    <location>
        <begin position="689"/>
        <end position="706"/>
    </location>
</feature>
<sequence>MNGEDKYPFRQYVWALGHGTNKIPVGDLVDDRYQVIAPSIWLDQQPEQMPKVPSPVPQFALPYLKAYPYQLNLPGVYGICHQSSGEAVLLLSNVPVNRQGQLMSAIAQVWSEASAFRQAYWLWQMISLWEPMQEFGAAASLLKNSNIRVEAWRVRLIGLSTTPSKPSLADLSKVWESTYLPSARPAIVGLLNSVCLKLRAEAPDLQAIIEQINAQLLREAAGTPIDFQVAGATDAGPQKSRNEDACYPSKAELKRTGTADLPLLPRLSIVCDGVGGHEGGEVASQSVVRFLQLQLRGLLAEAMEQPQAIPPRVVIDQIEAAVRVANNLIADQNDQQGRAARQRMGTTLVMALVLPQKIDTAEGPAEVNELYLTHVGDSRAYWMTSDYCQQLTVDDDIAGREVSAGTSFYATAMQNPNATALSQAVGLRSYDQLRPHTQRFLFDTSGVLMLCSDGLSDNYQVEASWANYVGIIVKKIVPLDAAVDSWIELANQRNGHDNVTVTLMSVDMAEDGAIPEETDQPSRGLGAIPLPPSSSVGQFRPDNIQPEQMTAASRALLYGEAEEDETPLTPEEMAEVDPGDSEGRSGGQKLVTILLGLLALGIIGVGGWLLWRALEARRSEPLLPTPEQVETPTDGVDNTADESPAEAEPVETAPEPETPVNAAPADDPTAAPANSPTAEPTEAPASTPAEPPAETPIAPPASPPGN</sequence>
<dbReference type="CDD" id="cd00143">
    <property type="entry name" value="PP2Cc"/>
    <property type="match status" value="1"/>
</dbReference>
<dbReference type="Pfam" id="PF13672">
    <property type="entry name" value="PP2C_2"/>
    <property type="match status" value="1"/>
</dbReference>
<feature type="compositionally biased region" description="Acidic residues" evidence="1">
    <location>
        <begin position="639"/>
        <end position="649"/>
    </location>
</feature>
<comment type="caution">
    <text evidence="4">The sequence shown here is derived from an EMBL/GenBank/DDBJ whole genome shotgun (WGS) entry which is preliminary data.</text>
</comment>
<evidence type="ECO:0000313" key="5">
    <source>
        <dbReference type="Proteomes" id="UP000249354"/>
    </source>
</evidence>
<gene>
    <name evidence="4" type="ORF">DCF25_11465</name>
</gene>
<feature type="transmembrane region" description="Helical" evidence="2">
    <location>
        <begin position="590"/>
        <end position="611"/>
    </location>
</feature>
<dbReference type="InterPro" id="IPR036457">
    <property type="entry name" value="PPM-type-like_dom_sf"/>
</dbReference>
<reference evidence="4 5" key="2">
    <citation type="submission" date="2018-06" db="EMBL/GenBank/DDBJ databases">
        <title>Metagenomic assembly of (sub)arctic Cyanobacteria and their associated microbiome from non-axenic cultures.</title>
        <authorList>
            <person name="Baurain D."/>
        </authorList>
    </citation>
    <scope>NUCLEOTIDE SEQUENCE [LARGE SCALE GENOMIC DNA]</scope>
    <source>
        <strain evidence="4">ULC129bin1</strain>
    </source>
</reference>
<dbReference type="SMART" id="SM00332">
    <property type="entry name" value="PP2Cc"/>
    <property type="match status" value="1"/>
</dbReference>
<feature type="domain" description="PPM-type phosphatase" evidence="3">
    <location>
        <begin position="255"/>
        <end position="506"/>
    </location>
</feature>
<dbReference type="Proteomes" id="UP000249354">
    <property type="component" value="Unassembled WGS sequence"/>
</dbReference>
<dbReference type="Gene3D" id="3.60.40.10">
    <property type="entry name" value="PPM-type phosphatase domain"/>
    <property type="match status" value="1"/>
</dbReference>
<name>A0A2W4UD49_9CYAN</name>
<dbReference type="InterPro" id="IPR001932">
    <property type="entry name" value="PPM-type_phosphatase-like_dom"/>
</dbReference>
<feature type="compositionally biased region" description="Acidic residues" evidence="1">
    <location>
        <begin position="561"/>
        <end position="580"/>
    </location>
</feature>
<keyword evidence="2" id="KW-0472">Membrane</keyword>
<feature type="region of interest" description="Disordered" evidence="1">
    <location>
        <begin position="622"/>
        <end position="706"/>
    </location>
</feature>
<evidence type="ECO:0000259" key="3">
    <source>
        <dbReference type="PROSITE" id="PS51746"/>
    </source>
</evidence>
<proteinExistence type="predicted"/>
<dbReference type="SUPFAM" id="SSF81606">
    <property type="entry name" value="PP2C-like"/>
    <property type="match status" value="1"/>
</dbReference>
<keyword evidence="2" id="KW-1133">Transmembrane helix</keyword>
<feature type="region of interest" description="Disordered" evidence="1">
    <location>
        <begin position="515"/>
        <end position="542"/>
    </location>
</feature>
<accession>A0A2W4UD49</accession>
<keyword evidence="2" id="KW-0812">Transmembrane</keyword>
<organism evidence="4 5">
    <name type="scientific">Leptolyngbya foveolarum</name>
    <dbReference type="NCBI Taxonomy" id="47253"/>
    <lineage>
        <taxon>Bacteria</taxon>
        <taxon>Bacillati</taxon>
        <taxon>Cyanobacteriota</taxon>
        <taxon>Cyanophyceae</taxon>
        <taxon>Leptolyngbyales</taxon>
        <taxon>Leptolyngbyaceae</taxon>
        <taxon>Leptolyngbya group</taxon>
        <taxon>Leptolyngbya</taxon>
    </lineage>
</organism>
<reference evidence="5" key="1">
    <citation type="submission" date="2018-04" db="EMBL/GenBank/DDBJ databases">
        <authorList>
            <person name="Cornet L."/>
        </authorList>
    </citation>
    <scope>NUCLEOTIDE SEQUENCE [LARGE SCALE GENOMIC DNA]</scope>
</reference>
<dbReference type="AlphaFoldDB" id="A0A2W4UD49"/>
<evidence type="ECO:0000313" key="4">
    <source>
        <dbReference type="EMBL" id="PZO17267.1"/>
    </source>
</evidence>
<dbReference type="PROSITE" id="PS51746">
    <property type="entry name" value="PPM_2"/>
    <property type="match status" value="1"/>
</dbReference>